<accession>A0ABQ4TLJ3</accession>
<organism evidence="1 2">
    <name type="scientific">Methylobacterium thuringiense</name>
    <dbReference type="NCBI Taxonomy" id="1003091"/>
    <lineage>
        <taxon>Bacteria</taxon>
        <taxon>Pseudomonadati</taxon>
        <taxon>Pseudomonadota</taxon>
        <taxon>Alphaproteobacteria</taxon>
        <taxon>Hyphomicrobiales</taxon>
        <taxon>Methylobacteriaceae</taxon>
        <taxon>Methylobacterium</taxon>
    </lineage>
</organism>
<dbReference type="Proteomes" id="UP001055101">
    <property type="component" value="Unassembled WGS sequence"/>
</dbReference>
<dbReference type="RefSeq" id="WP_238231245.1">
    <property type="nucleotide sequence ID" value="NZ_BPRA01000006.1"/>
</dbReference>
<evidence type="ECO:0000313" key="1">
    <source>
        <dbReference type="EMBL" id="GJE54885.1"/>
    </source>
</evidence>
<reference evidence="1" key="1">
    <citation type="journal article" date="2021" name="Front. Microbiol.">
        <title>Comprehensive Comparative Genomics and Phenotyping of Methylobacterium Species.</title>
        <authorList>
            <person name="Alessa O."/>
            <person name="Ogura Y."/>
            <person name="Fujitani Y."/>
            <person name="Takami H."/>
            <person name="Hayashi T."/>
            <person name="Sahin N."/>
            <person name="Tani A."/>
        </authorList>
    </citation>
    <scope>NUCLEOTIDE SEQUENCE</scope>
    <source>
        <strain evidence="1">DSM 23674</strain>
    </source>
</reference>
<protein>
    <submittedName>
        <fullName evidence="1">Uncharacterized protein</fullName>
    </submittedName>
</protein>
<gene>
    <name evidence="1" type="ORF">EKPJFOCH_1370</name>
</gene>
<dbReference type="Pfam" id="PF20339">
    <property type="entry name" value="DUF6634"/>
    <property type="match status" value="1"/>
</dbReference>
<comment type="caution">
    <text evidence="1">The sequence shown here is derived from an EMBL/GenBank/DDBJ whole genome shotgun (WGS) entry which is preliminary data.</text>
</comment>
<dbReference type="InterPro" id="IPR046574">
    <property type="entry name" value="DUF6634"/>
</dbReference>
<dbReference type="EMBL" id="BPRA01000006">
    <property type="protein sequence ID" value="GJE54885.1"/>
    <property type="molecule type" value="Genomic_DNA"/>
</dbReference>
<evidence type="ECO:0000313" key="2">
    <source>
        <dbReference type="Proteomes" id="UP001055101"/>
    </source>
</evidence>
<proteinExistence type="predicted"/>
<keyword evidence="2" id="KW-1185">Reference proteome</keyword>
<sequence>MIHAFFGLSARADAAHAALIVADAFTVIGKPVTLLRLTLPDEAQFPLRSVVSELLTVVERRIEDANAIGPALDGELPGATSTDAQVILDLPPAGLRDAGVLARIDVAVATVGTSAFSEYEAATMIASLPARADAGLRPVAPPWLLACGGGGNSATVAALGRNVGLQAAALAARQPSRILPAALPALGRRDAQRVADGDRTTRTLSAGLAIAAALRMVAAMPEASHADPETFARFLLETTGRNTLPDERDAGERLHELADEVAGIAEGTKPTDDDLAGAPRLEDWTVDKRSVRVVSGTVFAHPVLPDGSHITTSDLYASDGETWARTLSRYYLLGHRADRRDGRSRH</sequence>
<reference evidence="1" key="2">
    <citation type="submission" date="2021-08" db="EMBL/GenBank/DDBJ databases">
        <authorList>
            <person name="Tani A."/>
            <person name="Ola A."/>
            <person name="Ogura Y."/>
            <person name="Katsura K."/>
            <person name="Hayashi T."/>
        </authorList>
    </citation>
    <scope>NUCLEOTIDE SEQUENCE</scope>
    <source>
        <strain evidence="1">DSM 23674</strain>
    </source>
</reference>
<name>A0ABQ4TLJ3_9HYPH</name>